<protein>
    <submittedName>
        <fullName evidence="2">Uncharacterized protein</fullName>
    </submittedName>
</protein>
<evidence type="ECO:0000256" key="1">
    <source>
        <dbReference type="SAM" id="MobiDB-lite"/>
    </source>
</evidence>
<dbReference type="AlphaFoldDB" id="A0A0A8YJ34"/>
<accession>A0A0A8YJ34</accession>
<reference evidence="2" key="1">
    <citation type="submission" date="2014-09" db="EMBL/GenBank/DDBJ databases">
        <authorList>
            <person name="Magalhaes I.L.F."/>
            <person name="Oliveira U."/>
            <person name="Santos F.R."/>
            <person name="Vidigal T.H.D.A."/>
            <person name="Brescovit A.D."/>
            <person name="Santos A.J."/>
        </authorList>
    </citation>
    <scope>NUCLEOTIDE SEQUENCE</scope>
    <source>
        <tissue evidence="2">Shoot tissue taken approximately 20 cm above the soil surface</tissue>
    </source>
</reference>
<evidence type="ECO:0000313" key="2">
    <source>
        <dbReference type="EMBL" id="JAD26509.1"/>
    </source>
</evidence>
<feature type="region of interest" description="Disordered" evidence="1">
    <location>
        <begin position="1"/>
        <end position="48"/>
    </location>
</feature>
<reference evidence="2" key="2">
    <citation type="journal article" date="2015" name="Data Brief">
        <title>Shoot transcriptome of the giant reed, Arundo donax.</title>
        <authorList>
            <person name="Barrero R.A."/>
            <person name="Guerrero F.D."/>
            <person name="Moolhuijzen P."/>
            <person name="Goolsby J.A."/>
            <person name="Tidwell J."/>
            <person name="Bellgard S.E."/>
            <person name="Bellgard M.I."/>
        </authorList>
    </citation>
    <scope>NUCLEOTIDE SEQUENCE</scope>
    <source>
        <tissue evidence="2">Shoot tissue taken approximately 20 cm above the soil surface</tissue>
    </source>
</reference>
<name>A0A0A8YJ34_ARUDO</name>
<organism evidence="2">
    <name type="scientific">Arundo donax</name>
    <name type="common">Giant reed</name>
    <name type="synonym">Donax arundinaceus</name>
    <dbReference type="NCBI Taxonomy" id="35708"/>
    <lineage>
        <taxon>Eukaryota</taxon>
        <taxon>Viridiplantae</taxon>
        <taxon>Streptophyta</taxon>
        <taxon>Embryophyta</taxon>
        <taxon>Tracheophyta</taxon>
        <taxon>Spermatophyta</taxon>
        <taxon>Magnoliopsida</taxon>
        <taxon>Liliopsida</taxon>
        <taxon>Poales</taxon>
        <taxon>Poaceae</taxon>
        <taxon>PACMAD clade</taxon>
        <taxon>Arundinoideae</taxon>
        <taxon>Arundineae</taxon>
        <taxon>Arundo</taxon>
    </lineage>
</organism>
<sequence length="48" mass="5130">MNLPHAGPAMEAPSARATAHLASEPPRSTQAARSSRRRHHHLLLLGLG</sequence>
<proteinExistence type="predicted"/>
<dbReference type="EMBL" id="GBRH01271386">
    <property type="protein sequence ID" value="JAD26509.1"/>
    <property type="molecule type" value="Transcribed_RNA"/>
</dbReference>